<protein>
    <submittedName>
        <fullName evidence="1">Sporulation protein</fullName>
    </submittedName>
</protein>
<name>A0A7W2A7Q7_9BACL</name>
<evidence type="ECO:0000313" key="1">
    <source>
        <dbReference type="EMBL" id="MBA4493850.1"/>
    </source>
</evidence>
<dbReference type="Pfam" id="PF07070">
    <property type="entry name" value="Spo0M"/>
    <property type="match status" value="1"/>
</dbReference>
<comment type="caution">
    <text evidence="1">The sequence shown here is derived from an EMBL/GenBank/DDBJ whole genome shotgun (WGS) entry which is preliminary data.</text>
</comment>
<reference evidence="1 2" key="1">
    <citation type="submission" date="2020-07" db="EMBL/GenBank/DDBJ databases">
        <authorList>
            <person name="Feng H."/>
        </authorList>
    </citation>
    <scope>NUCLEOTIDE SEQUENCE [LARGE SCALE GENOMIC DNA]</scope>
    <source>
        <strain evidence="2">s-10</strain>
    </source>
</reference>
<dbReference type="AlphaFoldDB" id="A0A7W2A7Q7"/>
<dbReference type="PANTHER" id="PTHR40053">
    <property type="entry name" value="SPORULATION-CONTROL PROTEIN SPO0M"/>
    <property type="match status" value="1"/>
</dbReference>
<gene>
    <name evidence="1" type="ORF">H1191_05965</name>
</gene>
<sequence>MLKQFFASLGVGAAKIDLILDRDSVIMGEEVTGKIVLKGGDVKQLIEGLNVEFRLSSSYKKGDHHVNINENIATIPVTSEIFTVYPDQIKEYPFSFICPRHLPVSSINTRYYFQTHLEIKEGLDAQDRDFVDVYATGIQNNFLQGFKALGFVHQGEGYSGSRDQGYQIIQFRPTNWLRGQYDEIVFMYQPHLTQNSVSGYFELDKRTTGILGKIADELDLDEKKGRFYFDAEDLASPDKAAQTIRQFIISNSEGLYGM</sequence>
<keyword evidence="2" id="KW-1185">Reference proteome</keyword>
<evidence type="ECO:0000313" key="2">
    <source>
        <dbReference type="Proteomes" id="UP000535491"/>
    </source>
</evidence>
<dbReference type="EMBL" id="JACEIQ010000004">
    <property type="protein sequence ID" value="MBA4493850.1"/>
    <property type="molecule type" value="Genomic_DNA"/>
</dbReference>
<proteinExistence type="predicted"/>
<dbReference type="PANTHER" id="PTHR40053:SF1">
    <property type="entry name" value="SPORULATION-CONTROL PROTEIN SPO0M"/>
    <property type="match status" value="1"/>
</dbReference>
<dbReference type="RefSeq" id="WP_181751093.1">
    <property type="nucleotide sequence ID" value="NZ_JACEIQ010000004.1"/>
</dbReference>
<organism evidence="1 2">
    <name type="scientific">Paenactinomyces guangxiensis</name>
    <dbReference type="NCBI Taxonomy" id="1490290"/>
    <lineage>
        <taxon>Bacteria</taxon>
        <taxon>Bacillati</taxon>
        <taxon>Bacillota</taxon>
        <taxon>Bacilli</taxon>
        <taxon>Bacillales</taxon>
        <taxon>Thermoactinomycetaceae</taxon>
        <taxon>Paenactinomyces</taxon>
    </lineage>
</organism>
<dbReference type="Proteomes" id="UP000535491">
    <property type="component" value="Unassembled WGS sequence"/>
</dbReference>
<accession>A0A7W2A7Q7</accession>
<dbReference type="InterPro" id="IPR009776">
    <property type="entry name" value="Spore_0_M"/>
</dbReference>